<dbReference type="RefSeq" id="WP_111435134.1">
    <property type="nucleotide sequence ID" value="NZ_JACIGG010000006.1"/>
</dbReference>
<reference evidence="1 2" key="1">
    <citation type="submission" date="2017-07" db="EMBL/GenBank/DDBJ databases">
        <title>Draft Genome Sequences of Select Purple Nonsulfur Bacteria.</title>
        <authorList>
            <person name="Lasarre B."/>
            <person name="Mckinlay J.B."/>
        </authorList>
    </citation>
    <scope>NUCLEOTIDE SEQUENCE [LARGE SCALE GENOMIC DNA]</scope>
    <source>
        <strain evidence="1 2">DSM 11290</strain>
    </source>
</reference>
<dbReference type="AlphaFoldDB" id="A0A327JIK9"/>
<protein>
    <submittedName>
        <fullName evidence="1">Uncharacterized protein</fullName>
    </submittedName>
</protein>
<dbReference type="Proteomes" id="UP000249299">
    <property type="component" value="Unassembled WGS sequence"/>
</dbReference>
<organism evidence="1 2">
    <name type="scientific">Rhodobium orientis</name>
    <dbReference type="NCBI Taxonomy" id="34017"/>
    <lineage>
        <taxon>Bacteria</taxon>
        <taxon>Pseudomonadati</taxon>
        <taxon>Pseudomonadota</taxon>
        <taxon>Alphaproteobacteria</taxon>
        <taxon>Hyphomicrobiales</taxon>
        <taxon>Rhodobiaceae</taxon>
        <taxon>Rhodobium</taxon>
    </lineage>
</organism>
<dbReference type="EMBL" id="NPEV01000033">
    <property type="protein sequence ID" value="RAI26237.1"/>
    <property type="molecule type" value="Genomic_DNA"/>
</dbReference>
<accession>A0A327JIK9</accession>
<name>A0A327JIK9_9HYPH</name>
<dbReference type="OrthoDB" id="1550492at2"/>
<evidence type="ECO:0000313" key="1">
    <source>
        <dbReference type="EMBL" id="RAI26237.1"/>
    </source>
</evidence>
<proteinExistence type="predicted"/>
<keyword evidence="2" id="KW-1185">Reference proteome</keyword>
<comment type="caution">
    <text evidence="1">The sequence shown here is derived from an EMBL/GenBank/DDBJ whole genome shotgun (WGS) entry which is preliminary data.</text>
</comment>
<gene>
    <name evidence="1" type="ORF">CH339_14720</name>
</gene>
<sequence>MIWQNYVFRKGSAVEDLWDEIYNDKKSDDSKFQLLYIAGLGFDVRAVDVLRKFVERLAASEIPIETATLLLVEFPNYNLDDELKEITQENGANFEEIFKSIGKVRSISVGAPEVDDDISSTMALTQGVRQMLDSLECITDLVIDVSSLPRIVYLSVLLSVLARVVPVKNGDCSLASEVTVQVLVAEDPALDGKISAEDPANELVFVPGYSEAFQSETLSDLPMVWFPILGENRLGQVLRIERKVPTWAEICPVLPHPSSDPRRGDRLLLEYDDALFSKRQTPIGNIIYAHEGHPFEAYRQLLEAMQRYRDSLGVIGDSRLIVTPLSSKLITIGCALACFEAKVTSTGEGSSVAIPYAEPKRYVADPVVLRNTRPDLCALVLTGDPYRA</sequence>
<evidence type="ECO:0000313" key="2">
    <source>
        <dbReference type="Proteomes" id="UP000249299"/>
    </source>
</evidence>